<sequence>MNRKHQGLFKGEGLFLIDLFGDLDEAQEGKKETEKEGEKGAPVLLQKGEQALQMRVSGESHPSG</sequence>
<feature type="region of interest" description="Disordered" evidence="1">
    <location>
        <begin position="27"/>
        <end position="47"/>
    </location>
</feature>
<dbReference type="EMBL" id="JBHSWB010000002">
    <property type="protein sequence ID" value="MFC6663189.1"/>
    <property type="molecule type" value="Genomic_DNA"/>
</dbReference>
<name>A0ABW1ZQF1_9DEIO</name>
<evidence type="ECO:0000313" key="3">
    <source>
        <dbReference type="Proteomes" id="UP001596317"/>
    </source>
</evidence>
<gene>
    <name evidence="2" type="ORF">ACFP90_24395</name>
</gene>
<reference evidence="3" key="1">
    <citation type="journal article" date="2019" name="Int. J. Syst. Evol. Microbiol.">
        <title>The Global Catalogue of Microorganisms (GCM) 10K type strain sequencing project: providing services to taxonomists for standard genome sequencing and annotation.</title>
        <authorList>
            <consortium name="The Broad Institute Genomics Platform"/>
            <consortium name="The Broad Institute Genome Sequencing Center for Infectious Disease"/>
            <person name="Wu L."/>
            <person name="Ma J."/>
        </authorList>
    </citation>
    <scope>NUCLEOTIDE SEQUENCE [LARGE SCALE GENOMIC DNA]</scope>
    <source>
        <strain evidence="3">CCUG 63830</strain>
    </source>
</reference>
<dbReference type="Proteomes" id="UP001596317">
    <property type="component" value="Unassembled WGS sequence"/>
</dbReference>
<feature type="compositionally biased region" description="Basic and acidic residues" evidence="1">
    <location>
        <begin position="27"/>
        <end position="39"/>
    </location>
</feature>
<evidence type="ECO:0000313" key="2">
    <source>
        <dbReference type="EMBL" id="MFC6663189.1"/>
    </source>
</evidence>
<proteinExistence type="predicted"/>
<dbReference type="RefSeq" id="WP_224611900.1">
    <property type="nucleotide sequence ID" value="NZ_JAIQXV010000021.1"/>
</dbReference>
<keyword evidence="3" id="KW-1185">Reference proteome</keyword>
<accession>A0ABW1ZQF1</accession>
<comment type="caution">
    <text evidence="2">The sequence shown here is derived from an EMBL/GenBank/DDBJ whole genome shotgun (WGS) entry which is preliminary data.</text>
</comment>
<organism evidence="2 3">
    <name type="scientific">Deinococcus multiflagellatus</name>
    <dbReference type="NCBI Taxonomy" id="1656887"/>
    <lineage>
        <taxon>Bacteria</taxon>
        <taxon>Thermotogati</taxon>
        <taxon>Deinococcota</taxon>
        <taxon>Deinococci</taxon>
        <taxon>Deinococcales</taxon>
        <taxon>Deinococcaceae</taxon>
        <taxon>Deinococcus</taxon>
    </lineage>
</organism>
<evidence type="ECO:0000256" key="1">
    <source>
        <dbReference type="SAM" id="MobiDB-lite"/>
    </source>
</evidence>
<protein>
    <submittedName>
        <fullName evidence="2">Uncharacterized protein</fullName>
    </submittedName>
</protein>